<keyword evidence="3" id="KW-1185">Reference proteome</keyword>
<proteinExistence type="predicted"/>
<reference evidence="2 3" key="1">
    <citation type="submission" date="2016-11" db="EMBL/GenBank/DDBJ databases">
        <authorList>
            <person name="Jaros S."/>
            <person name="Januszkiewicz K."/>
            <person name="Wedrychowicz H."/>
        </authorList>
    </citation>
    <scope>NUCLEOTIDE SEQUENCE [LARGE SCALE GENOMIC DNA]</scope>
    <source>
        <strain evidence="2 3">DSM 14214</strain>
    </source>
</reference>
<feature type="coiled-coil region" evidence="1">
    <location>
        <begin position="4"/>
        <end position="64"/>
    </location>
</feature>
<accession>A0A1M6R9Q4</accession>
<evidence type="ECO:0000313" key="3">
    <source>
        <dbReference type="Proteomes" id="UP000183975"/>
    </source>
</evidence>
<protein>
    <submittedName>
        <fullName evidence="2">Uncharacterized protein</fullName>
    </submittedName>
</protein>
<evidence type="ECO:0000256" key="1">
    <source>
        <dbReference type="SAM" id="Coils"/>
    </source>
</evidence>
<evidence type="ECO:0000313" key="2">
    <source>
        <dbReference type="EMBL" id="SHK29205.1"/>
    </source>
</evidence>
<keyword evidence="1" id="KW-0175">Coiled coil</keyword>
<dbReference type="Proteomes" id="UP000183975">
    <property type="component" value="Unassembled WGS sequence"/>
</dbReference>
<organism evidence="2 3">
    <name type="scientific">Anaerotignum lactatifermentans DSM 14214</name>
    <dbReference type="NCBI Taxonomy" id="1121323"/>
    <lineage>
        <taxon>Bacteria</taxon>
        <taxon>Bacillati</taxon>
        <taxon>Bacillota</taxon>
        <taxon>Clostridia</taxon>
        <taxon>Lachnospirales</taxon>
        <taxon>Anaerotignaceae</taxon>
        <taxon>Anaerotignum</taxon>
    </lineage>
</organism>
<gene>
    <name evidence="2" type="ORF">SAMN02745138_01492</name>
</gene>
<dbReference type="EMBL" id="FRAH01000022">
    <property type="protein sequence ID" value="SHK29205.1"/>
    <property type="molecule type" value="Genomic_DNA"/>
</dbReference>
<sequence>MATLKDIYDIIKELRSLAKEIQNQEVSALVADIQDKYFDLKEELESIKDENKELKEKLSQKEDIVLNEFGFYVKKSENSKHVFCPYCYNKDDQLCLLERDNNEFYCKNCNQYFINRG</sequence>
<dbReference type="RefSeq" id="WP_072850595.1">
    <property type="nucleotide sequence ID" value="NZ_FRAH01000022.1"/>
</dbReference>
<dbReference type="OrthoDB" id="5461017at2"/>
<dbReference type="AlphaFoldDB" id="A0A1M6R9Q4"/>
<name>A0A1M6R9Q4_9FIRM</name>